<feature type="region of interest" description="Disordered" evidence="4">
    <location>
        <begin position="117"/>
        <end position="145"/>
    </location>
</feature>
<reference evidence="5 6" key="1">
    <citation type="submission" date="2016-11" db="EMBL/GenBank/DDBJ databases">
        <authorList>
            <person name="Jaros S."/>
            <person name="Januszkiewicz K."/>
            <person name="Wedrychowicz H."/>
        </authorList>
    </citation>
    <scope>NUCLEOTIDE SEQUENCE [LARGE SCALE GENOMIC DNA]</scope>
    <source>
        <strain evidence="5 6">DSM 27406</strain>
    </source>
</reference>
<evidence type="ECO:0000256" key="2">
    <source>
        <dbReference type="ARBA" id="ARBA00022884"/>
    </source>
</evidence>
<evidence type="ECO:0000256" key="3">
    <source>
        <dbReference type="HAMAP-Rule" id="MF_00023"/>
    </source>
</evidence>
<dbReference type="GO" id="GO:0070929">
    <property type="term" value="P:trans-translation"/>
    <property type="evidence" value="ECO:0007669"/>
    <property type="project" value="UniProtKB-UniRule"/>
</dbReference>
<dbReference type="PROSITE" id="PS01317">
    <property type="entry name" value="SSRP"/>
    <property type="match status" value="1"/>
</dbReference>
<dbReference type="Pfam" id="PF01668">
    <property type="entry name" value="SmpB"/>
    <property type="match status" value="1"/>
</dbReference>
<keyword evidence="6" id="KW-1185">Reference proteome</keyword>
<dbReference type="NCBIfam" id="NF003843">
    <property type="entry name" value="PRK05422.1"/>
    <property type="match status" value="1"/>
</dbReference>
<dbReference type="NCBIfam" id="TIGR00086">
    <property type="entry name" value="smpB"/>
    <property type="match status" value="1"/>
</dbReference>
<accession>A0A1M7MYD2</accession>
<proteinExistence type="inferred from homology"/>
<evidence type="ECO:0000313" key="6">
    <source>
        <dbReference type="Proteomes" id="UP000184420"/>
    </source>
</evidence>
<dbReference type="InterPro" id="IPR000037">
    <property type="entry name" value="SsrA-bd_prot"/>
</dbReference>
<dbReference type="RefSeq" id="WP_073087684.1">
    <property type="nucleotide sequence ID" value="NZ_FRBL01000015.1"/>
</dbReference>
<dbReference type="OrthoDB" id="9805462at2"/>
<dbReference type="HAMAP" id="MF_00023">
    <property type="entry name" value="SmpB"/>
    <property type="match status" value="1"/>
</dbReference>
<keyword evidence="1 3" id="KW-0963">Cytoplasm</keyword>
<dbReference type="InterPro" id="IPR023620">
    <property type="entry name" value="SmpB"/>
</dbReference>
<evidence type="ECO:0000256" key="1">
    <source>
        <dbReference type="ARBA" id="ARBA00022490"/>
    </source>
</evidence>
<name>A0A1M7MYD2_9BACT</name>
<sequence>MAELKNRSAYFEYAIEDKYIAGIVLTGTEIKSIRVGRVSFNDAFCYFHKGELFVKSLHIAEYSHGTAANHDPLRERKLLLTKKELRKLENKIKEKGYTIIPLRIFINEKSLAKMEIGMGKGKKMHDKRESIKQRESDRELRRQFK</sequence>
<comment type="subcellular location">
    <subcellularLocation>
        <location evidence="3">Cytoplasm</location>
    </subcellularLocation>
    <text evidence="3">The tmRNA-SmpB complex associates with stalled 70S ribosomes.</text>
</comment>
<dbReference type="InterPro" id="IPR020081">
    <property type="entry name" value="SsrA-bd_prot_CS"/>
</dbReference>
<dbReference type="Gene3D" id="2.40.280.10">
    <property type="match status" value="1"/>
</dbReference>
<dbReference type="SUPFAM" id="SSF74982">
    <property type="entry name" value="Small protein B (SmpB)"/>
    <property type="match status" value="1"/>
</dbReference>
<dbReference type="EMBL" id="FRBL01000015">
    <property type="protein sequence ID" value="SHM96103.1"/>
    <property type="molecule type" value="Genomic_DNA"/>
</dbReference>
<keyword evidence="2 3" id="KW-0694">RNA-binding</keyword>
<comment type="function">
    <text evidence="3">Required for rescue of stalled ribosomes mediated by trans-translation. Binds to transfer-messenger RNA (tmRNA), required for stable association of tmRNA with ribosomes. tmRNA and SmpB together mimic tRNA shape, replacing the anticodon stem-loop with SmpB. tmRNA is encoded by the ssrA gene; the 2 termini fold to resemble tRNA(Ala) and it encodes a 'tag peptide', a short internal open reading frame. During trans-translation Ala-aminoacylated tmRNA acts like a tRNA, entering the A-site of stalled ribosomes, displacing the stalled mRNA. The ribosome then switches to translate the ORF on the tmRNA; the nascent peptide is terminated with the 'tag peptide' encoded by the tmRNA and targeted for degradation. The ribosome is freed to recommence translation, which seems to be the essential function of trans-translation.</text>
</comment>
<dbReference type="GO" id="GO:0070930">
    <property type="term" value="P:trans-translation-dependent protein tagging"/>
    <property type="evidence" value="ECO:0007669"/>
    <property type="project" value="TreeGrafter"/>
</dbReference>
<evidence type="ECO:0000256" key="4">
    <source>
        <dbReference type="SAM" id="MobiDB-lite"/>
    </source>
</evidence>
<dbReference type="PANTHER" id="PTHR30308:SF2">
    <property type="entry name" value="SSRA-BINDING PROTEIN"/>
    <property type="match status" value="1"/>
</dbReference>
<dbReference type="CDD" id="cd09294">
    <property type="entry name" value="SmpB"/>
    <property type="match status" value="1"/>
</dbReference>
<protein>
    <recommendedName>
        <fullName evidence="3">SsrA-binding protein</fullName>
    </recommendedName>
    <alternativeName>
        <fullName evidence="3">Small protein B</fullName>
    </alternativeName>
</protein>
<feature type="compositionally biased region" description="Basic and acidic residues" evidence="4">
    <location>
        <begin position="126"/>
        <end position="145"/>
    </location>
</feature>
<evidence type="ECO:0000313" key="5">
    <source>
        <dbReference type="EMBL" id="SHM96103.1"/>
    </source>
</evidence>
<gene>
    <name evidence="3" type="primary">smpB</name>
    <name evidence="5" type="ORF">SAMN05444266_11567</name>
</gene>
<organism evidence="5 6">
    <name type="scientific">Chitinophaga jiangningensis</name>
    <dbReference type="NCBI Taxonomy" id="1419482"/>
    <lineage>
        <taxon>Bacteria</taxon>
        <taxon>Pseudomonadati</taxon>
        <taxon>Bacteroidota</taxon>
        <taxon>Chitinophagia</taxon>
        <taxon>Chitinophagales</taxon>
        <taxon>Chitinophagaceae</taxon>
        <taxon>Chitinophaga</taxon>
    </lineage>
</organism>
<comment type="similarity">
    <text evidence="3">Belongs to the SmpB family.</text>
</comment>
<dbReference type="GO" id="GO:0003723">
    <property type="term" value="F:RNA binding"/>
    <property type="evidence" value="ECO:0007669"/>
    <property type="project" value="UniProtKB-UniRule"/>
</dbReference>
<dbReference type="PANTHER" id="PTHR30308">
    <property type="entry name" value="TMRNA-BINDING COMPONENT OF TRANS-TRANSLATION TAGGING COMPLEX"/>
    <property type="match status" value="1"/>
</dbReference>
<dbReference type="STRING" id="1419482.SAMN05444266_11567"/>
<dbReference type="GO" id="GO:0005829">
    <property type="term" value="C:cytosol"/>
    <property type="evidence" value="ECO:0007669"/>
    <property type="project" value="TreeGrafter"/>
</dbReference>
<dbReference type="Proteomes" id="UP000184420">
    <property type="component" value="Unassembled WGS sequence"/>
</dbReference>
<dbReference type="AlphaFoldDB" id="A0A1M7MYD2"/>